<dbReference type="PROSITE" id="PS50213">
    <property type="entry name" value="FAS1"/>
    <property type="match status" value="1"/>
</dbReference>
<dbReference type="PANTHER" id="PTHR10900:SF77">
    <property type="entry name" value="FI19380P1"/>
    <property type="match status" value="1"/>
</dbReference>
<protein>
    <submittedName>
        <fullName evidence="3">Beta-Ig-H3/fasciclin</fullName>
    </submittedName>
</protein>
<evidence type="ECO:0000313" key="3">
    <source>
        <dbReference type="EMBL" id="GGC95205.1"/>
    </source>
</evidence>
<gene>
    <name evidence="3" type="ORF">GCM10007418_13460</name>
</gene>
<dbReference type="RefSeq" id="WP_223825360.1">
    <property type="nucleotide sequence ID" value="NZ_BMFF01000002.1"/>
</dbReference>
<keyword evidence="1" id="KW-0732">Signal</keyword>
<evidence type="ECO:0000313" key="4">
    <source>
        <dbReference type="Proteomes" id="UP000638188"/>
    </source>
</evidence>
<dbReference type="SUPFAM" id="SSF82153">
    <property type="entry name" value="FAS1 domain"/>
    <property type="match status" value="1"/>
</dbReference>
<dbReference type="InterPro" id="IPR050904">
    <property type="entry name" value="Adhesion/Biosynth-related"/>
</dbReference>
<dbReference type="Proteomes" id="UP000638188">
    <property type="component" value="Unassembled WGS sequence"/>
</dbReference>
<proteinExistence type="predicted"/>
<feature type="signal peptide" evidence="1">
    <location>
        <begin position="1"/>
        <end position="32"/>
    </location>
</feature>
<evidence type="ECO:0000259" key="2">
    <source>
        <dbReference type="PROSITE" id="PS50213"/>
    </source>
</evidence>
<name>A0ABQ1PDQ5_9GAMM</name>
<dbReference type="EMBL" id="BMFF01000002">
    <property type="protein sequence ID" value="GGC95205.1"/>
    <property type="molecule type" value="Genomic_DNA"/>
</dbReference>
<comment type="caution">
    <text evidence="3">The sequence shown here is derived from an EMBL/GenBank/DDBJ whole genome shotgun (WGS) entry which is preliminary data.</text>
</comment>
<accession>A0ABQ1PDQ5</accession>
<evidence type="ECO:0000256" key="1">
    <source>
        <dbReference type="SAM" id="SignalP"/>
    </source>
</evidence>
<keyword evidence="4" id="KW-1185">Reference proteome</keyword>
<organism evidence="3 4">
    <name type="scientific">Halopseudomonas salina</name>
    <dbReference type="NCBI Taxonomy" id="1323744"/>
    <lineage>
        <taxon>Bacteria</taxon>
        <taxon>Pseudomonadati</taxon>
        <taxon>Pseudomonadota</taxon>
        <taxon>Gammaproteobacteria</taxon>
        <taxon>Pseudomonadales</taxon>
        <taxon>Pseudomonadaceae</taxon>
        <taxon>Halopseudomonas</taxon>
    </lineage>
</organism>
<dbReference type="Gene3D" id="2.30.180.10">
    <property type="entry name" value="FAS1 domain"/>
    <property type="match status" value="1"/>
</dbReference>
<dbReference type="InterPro" id="IPR036378">
    <property type="entry name" value="FAS1_dom_sf"/>
</dbReference>
<dbReference type="SMART" id="SM00554">
    <property type="entry name" value="FAS1"/>
    <property type="match status" value="1"/>
</dbReference>
<dbReference type="Pfam" id="PF02469">
    <property type="entry name" value="Fasciclin"/>
    <property type="match status" value="1"/>
</dbReference>
<sequence>MFAFTQNFTRSARHLMLAVLGAGMLATVPAHADHHSGMAKKDIVDTAVEAGSFTTLVAAVQAAGLVDTLKGEGPFTVFAPTDEAFAKIPAADLDALLADKEKLTAVLTYHVVPGKVMAADVAGLTSAETVQGSELKIDTSNGVMVDSATVVKTDIKASNGVIHVIDSVLMPGM</sequence>
<dbReference type="PANTHER" id="PTHR10900">
    <property type="entry name" value="PERIOSTIN-RELATED"/>
    <property type="match status" value="1"/>
</dbReference>
<dbReference type="InterPro" id="IPR000782">
    <property type="entry name" value="FAS1_domain"/>
</dbReference>
<feature type="chain" id="PRO_5046651894" evidence="1">
    <location>
        <begin position="33"/>
        <end position="173"/>
    </location>
</feature>
<feature type="domain" description="FAS1" evidence="2">
    <location>
        <begin position="40"/>
        <end position="169"/>
    </location>
</feature>
<reference evidence="4" key="1">
    <citation type="journal article" date="2019" name="Int. J. Syst. Evol. Microbiol.">
        <title>The Global Catalogue of Microorganisms (GCM) 10K type strain sequencing project: providing services to taxonomists for standard genome sequencing and annotation.</title>
        <authorList>
            <consortium name="The Broad Institute Genomics Platform"/>
            <consortium name="The Broad Institute Genome Sequencing Center for Infectious Disease"/>
            <person name="Wu L."/>
            <person name="Ma J."/>
        </authorList>
    </citation>
    <scope>NUCLEOTIDE SEQUENCE [LARGE SCALE GENOMIC DNA]</scope>
    <source>
        <strain evidence="4">CGMCC 1.12482</strain>
    </source>
</reference>